<dbReference type="Pfam" id="PF20803">
    <property type="entry name" value="PaaX_M"/>
    <property type="match status" value="1"/>
</dbReference>
<dbReference type="EMBL" id="MFTJ01000017">
    <property type="protein sequence ID" value="OGI65988.1"/>
    <property type="molecule type" value="Genomic_DNA"/>
</dbReference>
<evidence type="ECO:0000259" key="1">
    <source>
        <dbReference type="Pfam" id="PF20803"/>
    </source>
</evidence>
<gene>
    <name evidence="2" type="ORF">A2642_03340</name>
</gene>
<feature type="domain" description="Transcriptional repressor PaaX-like central Cas2-like" evidence="1">
    <location>
        <begin position="118"/>
        <end position="184"/>
    </location>
</feature>
<proteinExistence type="predicted"/>
<dbReference type="Proteomes" id="UP000178700">
    <property type="component" value="Unassembled WGS sequence"/>
</dbReference>
<evidence type="ECO:0000313" key="3">
    <source>
        <dbReference type="Proteomes" id="UP000178700"/>
    </source>
</evidence>
<organism evidence="2 3">
    <name type="scientific">Candidatus Nomurabacteria bacterium RIFCSPHIGHO2_01_FULL_39_10</name>
    <dbReference type="NCBI Taxonomy" id="1801733"/>
    <lineage>
        <taxon>Bacteria</taxon>
        <taxon>Candidatus Nomuraibacteriota</taxon>
    </lineage>
</organism>
<reference evidence="2 3" key="1">
    <citation type="journal article" date="2016" name="Nat. Commun.">
        <title>Thousands of microbial genomes shed light on interconnected biogeochemical processes in an aquifer system.</title>
        <authorList>
            <person name="Anantharaman K."/>
            <person name="Brown C.T."/>
            <person name="Hug L.A."/>
            <person name="Sharon I."/>
            <person name="Castelle C.J."/>
            <person name="Probst A.J."/>
            <person name="Thomas B.C."/>
            <person name="Singh A."/>
            <person name="Wilkins M.J."/>
            <person name="Karaoz U."/>
            <person name="Brodie E.L."/>
            <person name="Williams K.H."/>
            <person name="Hubbard S.S."/>
            <person name="Banfield J.F."/>
        </authorList>
    </citation>
    <scope>NUCLEOTIDE SEQUENCE [LARGE SCALE GENOMIC DNA]</scope>
</reference>
<accession>A0A1F6V8P3</accession>
<name>A0A1F6V8P3_9BACT</name>
<comment type="caution">
    <text evidence="2">The sequence shown here is derived from an EMBL/GenBank/DDBJ whole genome shotgun (WGS) entry which is preliminary data.</text>
</comment>
<dbReference type="InterPro" id="IPR048846">
    <property type="entry name" value="PaaX-like_central"/>
</dbReference>
<evidence type="ECO:0000313" key="2">
    <source>
        <dbReference type="EMBL" id="OGI65988.1"/>
    </source>
</evidence>
<dbReference type="AlphaFoldDB" id="A0A1F6V8P3"/>
<protein>
    <recommendedName>
        <fullName evidence="1">Transcriptional repressor PaaX-like central Cas2-like domain-containing protein</fullName>
    </recommendedName>
</protein>
<sequence length="191" mass="22012">MKGEIIYKILNSVNDGVLDQIDFFNAFLKAGYGATSGKIRYEASKIQDKRITSQLNKQKVNNLKNYLYKLKSQGLILETNSRQIYLSDKGKDKLNNFKNSLPLNKDLYKKKTGETVVVISYDIPIAFNKERNILRDMLRMLGFNLVHKSVWVGKVLLPERFIADLSRLEIMDYVEILEVTKNGTLKSKIEN</sequence>